<evidence type="ECO:0000313" key="1">
    <source>
        <dbReference type="EMBL" id="DBA00417.1"/>
    </source>
</evidence>
<protein>
    <submittedName>
        <fullName evidence="1">Uncharacterized protein</fullName>
    </submittedName>
</protein>
<comment type="caution">
    <text evidence="1">The sequence shown here is derived from an EMBL/GenBank/DDBJ whole genome shotgun (WGS) entry which is preliminary data.</text>
</comment>
<name>A0AAV2Z4R0_9STRA</name>
<evidence type="ECO:0000313" key="2">
    <source>
        <dbReference type="Proteomes" id="UP001146120"/>
    </source>
</evidence>
<reference evidence="1" key="2">
    <citation type="journal article" date="2023" name="Microbiol Resour">
        <title>Decontamination and Annotation of the Draft Genome Sequence of the Oomycete Lagenidium giganteum ARSEF 373.</title>
        <authorList>
            <person name="Morgan W.R."/>
            <person name="Tartar A."/>
        </authorList>
    </citation>
    <scope>NUCLEOTIDE SEQUENCE</scope>
    <source>
        <strain evidence="1">ARSEF 373</strain>
    </source>
</reference>
<accession>A0AAV2Z4R0</accession>
<organism evidence="1 2">
    <name type="scientific">Lagenidium giganteum</name>
    <dbReference type="NCBI Taxonomy" id="4803"/>
    <lineage>
        <taxon>Eukaryota</taxon>
        <taxon>Sar</taxon>
        <taxon>Stramenopiles</taxon>
        <taxon>Oomycota</taxon>
        <taxon>Peronosporomycetes</taxon>
        <taxon>Pythiales</taxon>
        <taxon>Pythiaceae</taxon>
    </lineage>
</organism>
<gene>
    <name evidence="1" type="ORF">N0F65_012948</name>
</gene>
<dbReference type="Proteomes" id="UP001146120">
    <property type="component" value="Unassembled WGS sequence"/>
</dbReference>
<proteinExistence type="predicted"/>
<reference evidence="1" key="1">
    <citation type="submission" date="2022-11" db="EMBL/GenBank/DDBJ databases">
        <authorList>
            <person name="Morgan W.R."/>
            <person name="Tartar A."/>
        </authorList>
    </citation>
    <scope>NUCLEOTIDE SEQUENCE</scope>
    <source>
        <strain evidence="1">ARSEF 373</strain>
    </source>
</reference>
<dbReference type="EMBL" id="DAKRPA010000064">
    <property type="protein sequence ID" value="DBA00417.1"/>
    <property type="molecule type" value="Genomic_DNA"/>
</dbReference>
<keyword evidence="2" id="KW-1185">Reference proteome</keyword>
<dbReference type="AlphaFoldDB" id="A0AAV2Z4R0"/>
<sequence length="72" mass="8328">MTFTLRYFIAPLLPTRATTKLQTDPLNHRLARKLPTSHMSQRLNLDHLLSCKHALKQVGTHIPCGFYSNKKR</sequence>